<accession>J3PAP8</accession>
<dbReference type="VEuPathDB" id="FungiDB:GGTG_10573"/>
<sequence length="121" mass="13542">MSVDSDRAALGLVRFPPGRSLSHGGREASPHEALLDQTLYISALLRRRHDLAQHAEVAPRPPPVTSEEGAACYKGTHPSPNIFLGRTAPRVPASPYIWPSWRWWRWHLGRRASGSPHVHNF</sequence>
<evidence type="ECO:0000313" key="2">
    <source>
        <dbReference type="EnsemblFungi" id="EJT71314"/>
    </source>
</evidence>
<protein>
    <submittedName>
        <fullName evidence="1 2">Uncharacterized protein</fullName>
    </submittedName>
</protein>
<evidence type="ECO:0000313" key="3">
    <source>
        <dbReference type="Proteomes" id="UP000006039"/>
    </source>
</evidence>
<gene>
    <name evidence="2" type="primary">20351031</name>
    <name evidence="1" type="ORF">GGTG_10573</name>
</gene>
<proteinExistence type="predicted"/>
<dbReference type="AlphaFoldDB" id="J3PAP8"/>
<dbReference type="HOGENOM" id="CLU_2038231_0_0_1"/>
<dbReference type="RefSeq" id="XP_009226711.1">
    <property type="nucleotide sequence ID" value="XM_009228447.1"/>
</dbReference>
<keyword evidence="3" id="KW-1185">Reference proteome</keyword>
<organism evidence="1">
    <name type="scientific">Gaeumannomyces tritici (strain R3-111a-1)</name>
    <name type="common">Wheat and barley take-all root rot fungus</name>
    <name type="synonym">Gaeumannomyces graminis var. tritici</name>
    <dbReference type="NCBI Taxonomy" id="644352"/>
    <lineage>
        <taxon>Eukaryota</taxon>
        <taxon>Fungi</taxon>
        <taxon>Dikarya</taxon>
        <taxon>Ascomycota</taxon>
        <taxon>Pezizomycotina</taxon>
        <taxon>Sordariomycetes</taxon>
        <taxon>Sordariomycetidae</taxon>
        <taxon>Magnaporthales</taxon>
        <taxon>Magnaporthaceae</taxon>
        <taxon>Gaeumannomyces</taxon>
    </lineage>
</organism>
<reference evidence="3" key="1">
    <citation type="submission" date="2010-07" db="EMBL/GenBank/DDBJ databases">
        <title>The genome sequence of Gaeumannomyces graminis var. tritici strain R3-111a-1.</title>
        <authorList>
            <consortium name="The Broad Institute Genome Sequencing Platform"/>
            <person name="Ma L.-J."/>
            <person name="Dead R."/>
            <person name="Young S."/>
            <person name="Zeng Q."/>
            <person name="Koehrsen M."/>
            <person name="Alvarado L."/>
            <person name="Berlin A."/>
            <person name="Chapman S.B."/>
            <person name="Chen Z."/>
            <person name="Freedman E."/>
            <person name="Gellesch M."/>
            <person name="Goldberg J."/>
            <person name="Griggs A."/>
            <person name="Gujja S."/>
            <person name="Heilman E.R."/>
            <person name="Heiman D."/>
            <person name="Hepburn T."/>
            <person name="Howarth C."/>
            <person name="Jen D."/>
            <person name="Larson L."/>
            <person name="Mehta T."/>
            <person name="Neiman D."/>
            <person name="Pearson M."/>
            <person name="Roberts A."/>
            <person name="Saif S."/>
            <person name="Shea T."/>
            <person name="Shenoy N."/>
            <person name="Sisk P."/>
            <person name="Stolte C."/>
            <person name="Sykes S."/>
            <person name="Walk T."/>
            <person name="White J."/>
            <person name="Yandava C."/>
            <person name="Haas B."/>
            <person name="Nusbaum C."/>
            <person name="Birren B."/>
        </authorList>
    </citation>
    <scope>NUCLEOTIDE SEQUENCE [LARGE SCALE GENOMIC DNA]</scope>
    <source>
        <strain evidence="3">R3-111a-1</strain>
    </source>
</reference>
<reference evidence="2" key="4">
    <citation type="journal article" date="2015" name="G3 (Bethesda)">
        <title>Genome sequences of three phytopathogenic species of the Magnaporthaceae family of fungi.</title>
        <authorList>
            <person name="Okagaki L.H."/>
            <person name="Nunes C.C."/>
            <person name="Sailsbery J."/>
            <person name="Clay B."/>
            <person name="Brown D."/>
            <person name="John T."/>
            <person name="Oh Y."/>
            <person name="Young N."/>
            <person name="Fitzgerald M."/>
            <person name="Haas B.J."/>
            <person name="Zeng Q."/>
            <person name="Young S."/>
            <person name="Adiconis X."/>
            <person name="Fan L."/>
            <person name="Levin J.Z."/>
            <person name="Mitchell T.K."/>
            <person name="Okubara P.A."/>
            <person name="Farman M.L."/>
            <person name="Kohn L.M."/>
            <person name="Birren B."/>
            <person name="Ma L.-J."/>
            <person name="Dean R.A."/>
        </authorList>
    </citation>
    <scope>NUCLEOTIDE SEQUENCE</scope>
    <source>
        <strain evidence="2">R3-111a-1</strain>
    </source>
</reference>
<reference evidence="2" key="5">
    <citation type="submission" date="2018-04" db="UniProtKB">
        <authorList>
            <consortium name="EnsemblFungi"/>
        </authorList>
    </citation>
    <scope>IDENTIFICATION</scope>
    <source>
        <strain evidence="2">R3-111a-1</strain>
    </source>
</reference>
<evidence type="ECO:0000313" key="1">
    <source>
        <dbReference type="EMBL" id="EJT71314.1"/>
    </source>
</evidence>
<dbReference type="EMBL" id="GL385400">
    <property type="protein sequence ID" value="EJT71314.1"/>
    <property type="molecule type" value="Genomic_DNA"/>
</dbReference>
<dbReference type="EnsemblFungi" id="EJT71314">
    <property type="protein sequence ID" value="EJT71314"/>
    <property type="gene ID" value="GGTG_10573"/>
</dbReference>
<reference evidence="1" key="2">
    <citation type="submission" date="2010-07" db="EMBL/GenBank/DDBJ databases">
        <authorList>
            <consortium name="The Broad Institute Genome Sequencing Platform"/>
            <consortium name="Broad Institute Genome Sequencing Center for Infectious Disease"/>
            <person name="Ma L.-J."/>
            <person name="Dead R."/>
            <person name="Young S."/>
            <person name="Zeng Q."/>
            <person name="Koehrsen M."/>
            <person name="Alvarado L."/>
            <person name="Berlin A."/>
            <person name="Chapman S.B."/>
            <person name="Chen Z."/>
            <person name="Freedman E."/>
            <person name="Gellesch M."/>
            <person name="Goldberg J."/>
            <person name="Griggs A."/>
            <person name="Gujja S."/>
            <person name="Heilman E.R."/>
            <person name="Heiman D."/>
            <person name="Hepburn T."/>
            <person name="Howarth C."/>
            <person name="Jen D."/>
            <person name="Larson L."/>
            <person name="Mehta T."/>
            <person name="Neiman D."/>
            <person name="Pearson M."/>
            <person name="Roberts A."/>
            <person name="Saif S."/>
            <person name="Shea T."/>
            <person name="Shenoy N."/>
            <person name="Sisk P."/>
            <person name="Stolte C."/>
            <person name="Sykes S."/>
            <person name="Walk T."/>
            <person name="White J."/>
            <person name="Yandava C."/>
            <person name="Haas B."/>
            <person name="Nusbaum C."/>
            <person name="Birren B."/>
        </authorList>
    </citation>
    <scope>NUCLEOTIDE SEQUENCE</scope>
    <source>
        <strain evidence="1">R3-111a-1</strain>
    </source>
</reference>
<dbReference type="Proteomes" id="UP000006039">
    <property type="component" value="Unassembled WGS sequence"/>
</dbReference>
<dbReference type="GeneID" id="20351031"/>
<reference evidence="1" key="3">
    <citation type="submission" date="2010-09" db="EMBL/GenBank/DDBJ databases">
        <title>Annotation of Gaeumannomyces graminis var. tritici R3-111a-1.</title>
        <authorList>
            <consortium name="The Broad Institute Genome Sequencing Platform"/>
            <person name="Ma L.-J."/>
            <person name="Dead R."/>
            <person name="Young S.K."/>
            <person name="Zeng Q."/>
            <person name="Gargeya S."/>
            <person name="Fitzgerald M."/>
            <person name="Haas B."/>
            <person name="Abouelleil A."/>
            <person name="Alvarado L."/>
            <person name="Arachchi H.M."/>
            <person name="Berlin A."/>
            <person name="Brown A."/>
            <person name="Chapman S.B."/>
            <person name="Chen Z."/>
            <person name="Dunbar C."/>
            <person name="Freedman E."/>
            <person name="Gearin G."/>
            <person name="Gellesch M."/>
            <person name="Goldberg J."/>
            <person name="Griggs A."/>
            <person name="Gujja S."/>
            <person name="Heiman D."/>
            <person name="Howarth C."/>
            <person name="Larson L."/>
            <person name="Lui A."/>
            <person name="MacDonald P.J.P."/>
            <person name="Mehta T."/>
            <person name="Montmayeur A."/>
            <person name="Murphy C."/>
            <person name="Neiman D."/>
            <person name="Pearson M."/>
            <person name="Priest M."/>
            <person name="Roberts A."/>
            <person name="Saif S."/>
            <person name="Shea T."/>
            <person name="Shenoy N."/>
            <person name="Sisk P."/>
            <person name="Stolte C."/>
            <person name="Sykes S."/>
            <person name="Yandava C."/>
            <person name="Wortman J."/>
            <person name="Nusbaum C."/>
            <person name="Birren B."/>
        </authorList>
    </citation>
    <scope>NUCLEOTIDE SEQUENCE</scope>
    <source>
        <strain evidence="1">R3-111a-1</strain>
    </source>
</reference>
<name>J3PAP8_GAET3</name>